<evidence type="ECO:0000313" key="1">
    <source>
        <dbReference type="EMBL" id="KIM86850.1"/>
    </source>
</evidence>
<dbReference type="AlphaFoldDB" id="A0A0C3FS43"/>
<dbReference type="EMBL" id="KN832980">
    <property type="protein sequence ID" value="KIM86850.1"/>
    <property type="molecule type" value="Genomic_DNA"/>
</dbReference>
<gene>
    <name evidence="1" type="ORF">PILCRDRAFT_815281</name>
</gene>
<name>A0A0C3FS43_PILCF</name>
<proteinExistence type="predicted"/>
<reference evidence="2" key="2">
    <citation type="submission" date="2015-01" db="EMBL/GenBank/DDBJ databases">
        <title>Evolutionary Origins and Diversification of the Mycorrhizal Mutualists.</title>
        <authorList>
            <consortium name="DOE Joint Genome Institute"/>
            <consortium name="Mycorrhizal Genomics Consortium"/>
            <person name="Kohler A."/>
            <person name="Kuo A."/>
            <person name="Nagy L.G."/>
            <person name="Floudas D."/>
            <person name="Copeland A."/>
            <person name="Barry K.W."/>
            <person name="Cichocki N."/>
            <person name="Veneault-Fourrey C."/>
            <person name="LaButti K."/>
            <person name="Lindquist E.A."/>
            <person name="Lipzen A."/>
            <person name="Lundell T."/>
            <person name="Morin E."/>
            <person name="Murat C."/>
            <person name="Riley R."/>
            <person name="Ohm R."/>
            <person name="Sun H."/>
            <person name="Tunlid A."/>
            <person name="Henrissat B."/>
            <person name="Grigoriev I.V."/>
            <person name="Hibbett D.S."/>
            <person name="Martin F."/>
        </authorList>
    </citation>
    <scope>NUCLEOTIDE SEQUENCE [LARGE SCALE GENOMIC DNA]</scope>
    <source>
        <strain evidence="2">F 1598</strain>
    </source>
</reference>
<organism evidence="1 2">
    <name type="scientific">Piloderma croceum (strain F 1598)</name>
    <dbReference type="NCBI Taxonomy" id="765440"/>
    <lineage>
        <taxon>Eukaryota</taxon>
        <taxon>Fungi</taxon>
        <taxon>Dikarya</taxon>
        <taxon>Basidiomycota</taxon>
        <taxon>Agaricomycotina</taxon>
        <taxon>Agaricomycetes</taxon>
        <taxon>Agaricomycetidae</taxon>
        <taxon>Atheliales</taxon>
        <taxon>Atheliaceae</taxon>
        <taxon>Piloderma</taxon>
    </lineage>
</organism>
<protein>
    <submittedName>
        <fullName evidence="1">Uncharacterized protein</fullName>
    </submittedName>
</protein>
<reference evidence="1 2" key="1">
    <citation type="submission" date="2014-04" db="EMBL/GenBank/DDBJ databases">
        <authorList>
            <consortium name="DOE Joint Genome Institute"/>
            <person name="Kuo A."/>
            <person name="Tarkka M."/>
            <person name="Buscot F."/>
            <person name="Kohler A."/>
            <person name="Nagy L.G."/>
            <person name="Floudas D."/>
            <person name="Copeland A."/>
            <person name="Barry K.W."/>
            <person name="Cichocki N."/>
            <person name="Veneault-Fourrey C."/>
            <person name="LaButti K."/>
            <person name="Lindquist E.A."/>
            <person name="Lipzen A."/>
            <person name="Lundell T."/>
            <person name="Morin E."/>
            <person name="Murat C."/>
            <person name="Sun H."/>
            <person name="Tunlid A."/>
            <person name="Henrissat B."/>
            <person name="Grigoriev I.V."/>
            <person name="Hibbett D.S."/>
            <person name="Martin F."/>
            <person name="Nordberg H.P."/>
            <person name="Cantor M.N."/>
            <person name="Hua S.X."/>
        </authorList>
    </citation>
    <scope>NUCLEOTIDE SEQUENCE [LARGE SCALE GENOMIC DNA]</scope>
    <source>
        <strain evidence="1 2">F 1598</strain>
    </source>
</reference>
<dbReference type="HOGENOM" id="CLU_2638920_0_0_1"/>
<evidence type="ECO:0000313" key="2">
    <source>
        <dbReference type="Proteomes" id="UP000054166"/>
    </source>
</evidence>
<accession>A0A0C3FS43</accession>
<dbReference type="Proteomes" id="UP000054166">
    <property type="component" value="Unassembled WGS sequence"/>
</dbReference>
<sequence>MPNITCIPLRPVALESEPQGRWFGIGVAKGCDTGYSVTVMAKECACVSSSVTFVAFARLVAFCKFQSADPSKFHGSK</sequence>
<dbReference type="InParanoid" id="A0A0C3FS43"/>
<keyword evidence="2" id="KW-1185">Reference proteome</keyword>